<dbReference type="Proteomes" id="UP001204615">
    <property type="component" value="Unassembled WGS sequence"/>
</dbReference>
<gene>
    <name evidence="2" type="ORF">NC595_04570</name>
</gene>
<dbReference type="RefSeq" id="WP_253565074.1">
    <property type="nucleotide sequence ID" value="NZ_JAMZEK010000001.1"/>
</dbReference>
<keyword evidence="1" id="KW-0812">Transmembrane</keyword>
<keyword evidence="3" id="KW-1185">Reference proteome</keyword>
<keyword evidence="1" id="KW-1133">Transmembrane helix</keyword>
<sequence length="94" mass="9561">MVTLAVLVMVVGFLWLAASLVGFVFKLAFALLGGVIGLMAGLLGLLVGGLALLLVAPVVLLALLPVMLPALALVALVWLVARASRRPAPVNAGH</sequence>
<reference evidence="2 3" key="1">
    <citation type="submission" date="2022-06" db="EMBL/GenBank/DDBJ databases">
        <title>Dyella sp. Sa strain:Sa Genome sequencing.</title>
        <authorList>
            <person name="Park S."/>
        </authorList>
    </citation>
    <scope>NUCLEOTIDE SEQUENCE [LARGE SCALE GENOMIC DNA]</scope>
    <source>
        <strain evidence="2 3">Sa</strain>
    </source>
</reference>
<comment type="caution">
    <text evidence="2">The sequence shown here is derived from an EMBL/GenBank/DDBJ whole genome shotgun (WGS) entry which is preliminary data.</text>
</comment>
<keyword evidence="1" id="KW-0472">Membrane</keyword>
<evidence type="ECO:0000313" key="3">
    <source>
        <dbReference type="Proteomes" id="UP001204615"/>
    </source>
</evidence>
<proteinExistence type="predicted"/>
<feature type="transmembrane region" description="Helical" evidence="1">
    <location>
        <begin position="6"/>
        <end position="25"/>
    </location>
</feature>
<feature type="transmembrane region" description="Helical" evidence="1">
    <location>
        <begin position="60"/>
        <end position="81"/>
    </location>
</feature>
<evidence type="ECO:0008006" key="4">
    <source>
        <dbReference type="Google" id="ProtNLM"/>
    </source>
</evidence>
<name>A0ABT1F7H8_9GAMM</name>
<evidence type="ECO:0000256" key="1">
    <source>
        <dbReference type="SAM" id="Phobius"/>
    </source>
</evidence>
<dbReference type="EMBL" id="JAMZEK010000001">
    <property type="protein sequence ID" value="MCP1373328.1"/>
    <property type="molecule type" value="Genomic_DNA"/>
</dbReference>
<organism evidence="2 3">
    <name type="scientific">Dyella lutea</name>
    <dbReference type="NCBI Taxonomy" id="2950441"/>
    <lineage>
        <taxon>Bacteria</taxon>
        <taxon>Pseudomonadati</taxon>
        <taxon>Pseudomonadota</taxon>
        <taxon>Gammaproteobacteria</taxon>
        <taxon>Lysobacterales</taxon>
        <taxon>Rhodanobacteraceae</taxon>
        <taxon>Dyella</taxon>
    </lineage>
</organism>
<feature type="transmembrane region" description="Helical" evidence="1">
    <location>
        <begin position="32"/>
        <end position="54"/>
    </location>
</feature>
<evidence type="ECO:0000313" key="2">
    <source>
        <dbReference type="EMBL" id="MCP1373328.1"/>
    </source>
</evidence>
<protein>
    <recommendedName>
        <fullName evidence="4">Phage holin family protein</fullName>
    </recommendedName>
</protein>
<accession>A0ABT1F7H8</accession>